<evidence type="ECO:0000313" key="1">
    <source>
        <dbReference type="EMBL" id="JAC19430.1"/>
    </source>
</evidence>
<dbReference type="EMBL" id="GBBK01005052">
    <property type="protein sequence ID" value="JAC19430.1"/>
    <property type="molecule type" value="mRNA"/>
</dbReference>
<dbReference type="InterPro" id="IPR012674">
    <property type="entry name" value="Calycin"/>
</dbReference>
<dbReference type="AlphaFoldDB" id="A0A023FDM6"/>
<dbReference type="Gene3D" id="2.40.128.20">
    <property type="match status" value="1"/>
</dbReference>
<organism evidence="1">
    <name type="scientific">Amblyomma cajennense</name>
    <name type="common">Cayenne tick</name>
    <name type="synonym">Acarus cajennensis</name>
    <dbReference type="NCBI Taxonomy" id="34607"/>
    <lineage>
        <taxon>Eukaryota</taxon>
        <taxon>Metazoa</taxon>
        <taxon>Ecdysozoa</taxon>
        <taxon>Arthropoda</taxon>
        <taxon>Chelicerata</taxon>
        <taxon>Arachnida</taxon>
        <taxon>Acari</taxon>
        <taxon>Parasitiformes</taxon>
        <taxon>Ixodida</taxon>
        <taxon>Ixodoidea</taxon>
        <taxon>Ixodidae</taxon>
        <taxon>Amblyomminae</taxon>
        <taxon>Amblyomma</taxon>
    </lineage>
</organism>
<proteinExistence type="evidence at transcript level"/>
<feature type="non-terminal residue" evidence="1">
    <location>
        <position position="1"/>
    </location>
</feature>
<protein>
    <submittedName>
        <fullName evidence="1">Uncharacterized protein</fullName>
    </submittedName>
</protein>
<accession>A0A023FDM6</accession>
<reference evidence="1" key="1">
    <citation type="submission" date="2014-03" db="EMBL/GenBank/DDBJ databases">
        <title>The sialotranscriptome of Amblyomma triste, Amblyomma parvum and Amblyomma cajennense ticks, uncovered by 454-based RNA-seq.</title>
        <authorList>
            <person name="Garcia G.R."/>
            <person name="Gardinassi L.G."/>
            <person name="Ribeiro J.M."/>
            <person name="Anatriello E."/>
            <person name="Ferreira B.R."/>
            <person name="Moreira H.N."/>
            <person name="Mafra C."/>
            <person name="Olegario M.M."/>
            <person name="Szabo P.J."/>
            <person name="Miranda-Santos I.K."/>
            <person name="Maruyama S.R."/>
        </authorList>
    </citation>
    <scope>NUCLEOTIDE SEQUENCE</scope>
    <source>
        <strain evidence="1">Uberlandia</strain>
        <tissue evidence="1">Salivary glands</tissue>
    </source>
</reference>
<name>A0A023FDM6_AMBCJ</name>
<sequence length="92" mass="10690">RIWSEPDLDTAVFATINGNCMVFFIHRLQGAIQNDYNTCEMYIRVNLTLRSPRECKTFFDQKCNITKIFTPYSSACKEVPSSKTPENNHIHE</sequence>